<gene>
    <name evidence="1" type="ORF">ABTW24_18805</name>
    <name evidence="2" type="ORF">NCTC11429_03633</name>
</gene>
<name>A0A4U9VP27_9SPHI</name>
<dbReference type="RefSeq" id="WP_028068792.1">
    <property type="nucleotide sequence ID" value="NZ_CP141191.1"/>
</dbReference>
<dbReference type="Proteomes" id="UP000308196">
    <property type="component" value="Chromosome"/>
</dbReference>
<keyword evidence="4" id="KW-1185">Reference proteome</keyword>
<evidence type="ECO:0000313" key="2">
    <source>
        <dbReference type="EMBL" id="VTR48113.1"/>
    </source>
</evidence>
<dbReference type="EMBL" id="LR590484">
    <property type="protein sequence ID" value="VTR48113.1"/>
    <property type="molecule type" value="Genomic_DNA"/>
</dbReference>
<dbReference type="Proteomes" id="UP001566204">
    <property type="component" value="Unassembled WGS sequence"/>
</dbReference>
<accession>A0A4U9VP27</accession>
<evidence type="ECO:0000313" key="1">
    <source>
        <dbReference type="EMBL" id="MEZ0453647.1"/>
    </source>
</evidence>
<sequence length="226" mass="26020">MKFVKVNRAVLQELQTQGYNVLISPSEIQDPQNITWQAITVDHVDNWIKSLFTRRSSARPHIMVIGYALTNIYERNLSGSVFIEKNIKTKDDYIEEVGTYGEKMYLRNDAVHTGNWHQYDVFLRREFPESAKGDLLEAQELAARLVQMNKTELGDWIAKNRINMMISDLYFLDEGSILEGTVEMEENLQFIIGDGIEEVVDCPISPDDILTLTDHAVYYVDPIVKN</sequence>
<proteinExistence type="predicted"/>
<dbReference type="GeneID" id="78464293"/>
<organism evidence="2 3">
    <name type="scientific">Sphingobacterium thalpophilum</name>
    <dbReference type="NCBI Taxonomy" id="259"/>
    <lineage>
        <taxon>Bacteria</taxon>
        <taxon>Pseudomonadati</taxon>
        <taxon>Bacteroidota</taxon>
        <taxon>Sphingobacteriia</taxon>
        <taxon>Sphingobacteriales</taxon>
        <taxon>Sphingobacteriaceae</taxon>
        <taxon>Sphingobacterium</taxon>
    </lineage>
</organism>
<reference evidence="1 4" key="2">
    <citation type="submission" date="2024-06" db="EMBL/GenBank/DDBJ databases">
        <title>Soil Sphingobacterium thalpophilum.</title>
        <authorList>
            <person name="Yang J."/>
            <person name="Li J."/>
        </authorList>
    </citation>
    <scope>NUCLEOTIDE SEQUENCE [LARGE SCALE GENOMIC DNA]</scope>
    <source>
        <strain evidence="1 4">22g91tb</strain>
    </source>
</reference>
<dbReference type="KEGG" id="stha:NCTC11429_03633"/>
<evidence type="ECO:0000313" key="4">
    <source>
        <dbReference type="Proteomes" id="UP001566204"/>
    </source>
</evidence>
<dbReference type="EMBL" id="JBEOQB010000005">
    <property type="protein sequence ID" value="MEZ0453647.1"/>
    <property type="molecule type" value="Genomic_DNA"/>
</dbReference>
<protein>
    <submittedName>
        <fullName evidence="2">Uncharacterized protein</fullName>
    </submittedName>
</protein>
<dbReference type="AlphaFoldDB" id="A0A4U9VP27"/>
<reference evidence="2 3" key="1">
    <citation type="submission" date="2019-05" db="EMBL/GenBank/DDBJ databases">
        <authorList>
            <consortium name="Pathogen Informatics"/>
        </authorList>
    </citation>
    <scope>NUCLEOTIDE SEQUENCE [LARGE SCALE GENOMIC DNA]</scope>
    <source>
        <strain evidence="2 3">NCTC11429</strain>
    </source>
</reference>
<evidence type="ECO:0000313" key="3">
    <source>
        <dbReference type="Proteomes" id="UP000308196"/>
    </source>
</evidence>